<reference evidence="2" key="1">
    <citation type="submission" date="2020-02" db="EMBL/GenBank/DDBJ databases">
        <authorList>
            <person name="Meier V. D."/>
        </authorList>
    </citation>
    <scope>NUCLEOTIDE SEQUENCE</scope>
    <source>
        <strain evidence="2">AVDCRST_MAG12</strain>
    </source>
</reference>
<evidence type="ECO:0000256" key="1">
    <source>
        <dbReference type="SAM" id="MobiDB-lite"/>
    </source>
</evidence>
<evidence type="ECO:0000313" key="2">
    <source>
        <dbReference type="EMBL" id="CAA9486296.1"/>
    </source>
</evidence>
<gene>
    <name evidence="2" type="ORF">AVDCRST_MAG12-1826</name>
</gene>
<sequence>MARARRGASVAPTMLTLCGGCGHRLWSEIRNAGAFRFLAHFDDDDGSATYADHSPSCPSCGLKLDKGMTGPEAPGDHPSRGG</sequence>
<name>A0A6J4S711_9ACTN</name>
<organism evidence="2">
    <name type="scientific">uncultured Rubrobacteraceae bacterium</name>
    <dbReference type="NCBI Taxonomy" id="349277"/>
    <lineage>
        <taxon>Bacteria</taxon>
        <taxon>Bacillati</taxon>
        <taxon>Actinomycetota</taxon>
        <taxon>Rubrobacteria</taxon>
        <taxon>Rubrobacterales</taxon>
        <taxon>Rubrobacteraceae</taxon>
        <taxon>environmental samples</taxon>
    </lineage>
</organism>
<dbReference type="EMBL" id="CADCVK010000280">
    <property type="protein sequence ID" value="CAA9486296.1"/>
    <property type="molecule type" value="Genomic_DNA"/>
</dbReference>
<dbReference type="AlphaFoldDB" id="A0A6J4S711"/>
<proteinExistence type="predicted"/>
<protein>
    <submittedName>
        <fullName evidence="2">Uncharacterized protein</fullName>
    </submittedName>
</protein>
<feature type="region of interest" description="Disordered" evidence="1">
    <location>
        <begin position="63"/>
        <end position="82"/>
    </location>
</feature>
<accession>A0A6J4S711</accession>